<reference evidence="5 6" key="1">
    <citation type="submission" date="2019-03" db="EMBL/GenBank/DDBJ databases">
        <title>Genomic Encyclopedia of Type Strains, Phase IV (KMG-IV): sequencing the most valuable type-strain genomes for metagenomic binning, comparative biology and taxonomic classification.</title>
        <authorList>
            <person name="Goeker M."/>
        </authorList>
    </citation>
    <scope>NUCLEOTIDE SEQUENCE [LARGE SCALE GENOMIC DNA]</scope>
    <source>
        <strain evidence="5 6">LX-B</strain>
    </source>
</reference>
<dbReference type="Pfam" id="PF01551">
    <property type="entry name" value="Peptidase_M23"/>
    <property type="match status" value="1"/>
</dbReference>
<dbReference type="InterPro" id="IPR057309">
    <property type="entry name" value="PcsB_CC"/>
</dbReference>
<accession>A0A4R1QQU8</accession>
<dbReference type="EMBL" id="SLUN01000056">
    <property type="protein sequence ID" value="TCL55361.1"/>
    <property type="molecule type" value="Genomic_DNA"/>
</dbReference>
<keyword evidence="6" id="KW-1185">Reference proteome</keyword>
<dbReference type="AlphaFoldDB" id="A0A4R1QQU8"/>
<evidence type="ECO:0000256" key="1">
    <source>
        <dbReference type="ARBA" id="ARBA00022729"/>
    </source>
</evidence>
<protein>
    <submittedName>
        <fullName evidence="5">Septal ring factor EnvC (AmiA/AmiB activator)</fullName>
    </submittedName>
</protein>
<dbReference type="CDD" id="cd12797">
    <property type="entry name" value="M23_peptidase"/>
    <property type="match status" value="1"/>
</dbReference>
<dbReference type="FunFam" id="2.70.70.10:FF:000006">
    <property type="entry name" value="M23 family peptidase"/>
    <property type="match status" value="1"/>
</dbReference>
<feature type="domain" description="M23ase beta-sheet core" evidence="3">
    <location>
        <begin position="284"/>
        <end position="378"/>
    </location>
</feature>
<keyword evidence="2" id="KW-0175">Coiled coil</keyword>
<evidence type="ECO:0000313" key="6">
    <source>
        <dbReference type="Proteomes" id="UP000295008"/>
    </source>
</evidence>
<dbReference type="InterPro" id="IPR011055">
    <property type="entry name" value="Dup_hybrid_motif"/>
</dbReference>
<keyword evidence="1" id="KW-0732">Signal</keyword>
<dbReference type="PANTHER" id="PTHR21666">
    <property type="entry name" value="PEPTIDASE-RELATED"/>
    <property type="match status" value="1"/>
</dbReference>
<feature type="coiled-coil region" evidence="2">
    <location>
        <begin position="29"/>
        <end position="109"/>
    </location>
</feature>
<dbReference type="Pfam" id="PF24568">
    <property type="entry name" value="CC_PcsB"/>
    <property type="match status" value="1"/>
</dbReference>
<dbReference type="InterPro" id="IPR050570">
    <property type="entry name" value="Cell_wall_metabolism_enzyme"/>
</dbReference>
<gene>
    <name evidence="5" type="ORF">EDC14_105613</name>
</gene>
<evidence type="ECO:0000313" key="5">
    <source>
        <dbReference type="EMBL" id="TCL55361.1"/>
    </source>
</evidence>
<dbReference type="PANTHER" id="PTHR21666:SF270">
    <property type="entry name" value="MUREIN HYDROLASE ACTIVATOR ENVC"/>
    <property type="match status" value="1"/>
</dbReference>
<feature type="domain" description="Peptidoglycan hydrolase PcsB coiled-coil" evidence="4">
    <location>
        <begin position="100"/>
        <end position="172"/>
    </location>
</feature>
<name>A0A4R1QQU8_HYDET</name>
<dbReference type="InterPro" id="IPR016047">
    <property type="entry name" value="M23ase_b-sheet_dom"/>
</dbReference>
<dbReference type="SUPFAM" id="SSF51261">
    <property type="entry name" value="Duplicated hybrid motif"/>
    <property type="match status" value="1"/>
</dbReference>
<organism evidence="5 6">
    <name type="scientific">Hydrogenispora ethanolica</name>
    <dbReference type="NCBI Taxonomy" id="1082276"/>
    <lineage>
        <taxon>Bacteria</taxon>
        <taxon>Bacillati</taxon>
        <taxon>Bacillota</taxon>
        <taxon>Hydrogenispora</taxon>
    </lineage>
</organism>
<dbReference type="Proteomes" id="UP000295008">
    <property type="component" value="Unassembled WGS sequence"/>
</dbReference>
<dbReference type="GO" id="GO:0004222">
    <property type="term" value="F:metalloendopeptidase activity"/>
    <property type="evidence" value="ECO:0007669"/>
    <property type="project" value="TreeGrafter"/>
</dbReference>
<dbReference type="OrthoDB" id="9809488at2"/>
<evidence type="ECO:0000259" key="3">
    <source>
        <dbReference type="Pfam" id="PF01551"/>
    </source>
</evidence>
<evidence type="ECO:0000256" key="2">
    <source>
        <dbReference type="SAM" id="Coils"/>
    </source>
</evidence>
<dbReference type="Gene3D" id="6.10.250.3150">
    <property type="match status" value="1"/>
</dbReference>
<evidence type="ECO:0000259" key="4">
    <source>
        <dbReference type="Pfam" id="PF24568"/>
    </source>
</evidence>
<dbReference type="SUPFAM" id="SSF57997">
    <property type="entry name" value="Tropomyosin"/>
    <property type="match status" value="1"/>
</dbReference>
<comment type="caution">
    <text evidence="5">The sequence shown here is derived from an EMBL/GenBank/DDBJ whole genome shotgun (WGS) entry which is preliminary data.</text>
</comment>
<dbReference type="RefSeq" id="WP_132017706.1">
    <property type="nucleotide sequence ID" value="NZ_SLUN01000056.1"/>
</dbReference>
<sequence length="382" mass="43532">MARPFRQAIIFLLPIVILAGATTGWSASNQDLERKIDQTKRKLTQTRNREKSVLGNLLSTQKKAETVRSNLQQINSKLDKTEESIDKVRDQINLTLNQLEAIRNRIRDRKSVLGKRLATIYKYGYQSYLEVLFAARDYGEFVSRFEMVGRYVRGDLALLKELQDQQEEVARKKEVIARQHEELRQQQTAYAQLQKSAKNEHSRWLSKMQEQQRQLAAIQNDRRSLERALDELEELSKQMESQIRGMQNNSKVALGTGRYIWPTRGTITSYFGYRIHPILRKRKYHSGLDIAAPRGRSIVAADNGVVIFSGRNGGYGKMIIIDHGAGYSTVYAHCDYLLVAQGRSVTKGQEIGKVGTTGLATGPHVHFEVRKNGVPVNPLDYL</sequence>
<feature type="coiled-coil region" evidence="2">
    <location>
        <begin position="159"/>
        <end position="249"/>
    </location>
</feature>
<dbReference type="Gene3D" id="2.70.70.10">
    <property type="entry name" value="Glucose Permease (Domain IIA)"/>
    <property type="match status" value="1"/>
</dbReference>
<proteinExistence type="predicted"/>